<evidence type="ECO:0000259" key="2">
    <source>
        <dbReference type="PROSITE" id="PS51084"/>
    </source>
</evidence>
<dbReference type="Proteomes" id="UP001595765">
    <property type="component" value="Unassembled WGS sequence"/>
</dbReference>
<gene>
    <name evidence="3" type="ORF">ACFO3J_30505</name>
</gene>
<dbReference type="InterPro" id="IPR011146">
    <property type="entry name" value="HIT-like"/>
</dbReference>
<evidence type="ECO:0000313" key="4">
    <source>
        <dbReference type="Proteomes" id="UP001595765"/>
    </source>
</evidence>
<reference evidence="4" key="1">
    <citation type="journal article" date="2019" name="Int. J. Syst. Evol. Microbiol.">
        <title>The Global Catalogue of Microorganisms (GCM) 10K type strain sequencing project: providing services to taxonomists for standard genome sequencing and annotation.</title>
        <authorList>
            <consortium name="The Broad Institute Genomics Platform"/>
            <consortium name="The Broad Institute Genome Sequencing Center for Infectious Disease"/>
            <person name="Wu L."/>
            <person name="Ma J."/>
        </authorList>
    </citation>
    <scope>NUCLEOTIDE SEQUENCE [LARGE SCALE GENOMIC DNA]</scope>
    <source>
        <strain evidence="4">CGMCC 4.7237</strain>
    </source>
</reference>
<dbReference type="PROSITE" id="PS51084">
    <property type="entry name" value="HIT_2"/>
    <property type="match status" value="1"/>
</dbReference>
<keyword evidence="4" id="KW-1185">Reference proteome</keyword>
<dbReference type="Gene3D" id="3.30.428.10">
    <property type="entry name" value="HIT-like"/>
    <property type="match status" value="1"/>
</dbReference>
<feature type="domain" description="HIT" evidence="2">
    <location>
        <begin position="13"/>
        <end position="119"/>
    </location>
</feature>
<proteinExistence type="predicted"/>
<dbReference type="PANTHER" id="PTHR23089">
    <property type="entry name" value="HISTIDINE TRIAD HIT PROTEIN"/>
    <property type="match status" value="1"/>
</dbReference>
<dbReference type="Pfam" id="PF01230">
    <property type="entry name" value="HIT"/>
    <property type="match status" value="1"/>
</dbReference>
<dbReference type="RefSeq" id="WP_386436288.1">
    <property type="nucleotide sequence ID" value="NZ_JBHSBB010000029.1"/>
</dbReference>
<evidence type="ECO:0000256" key="1">
    <source>
        <dbReference type="PROSITE-ProRule" id="PRU00464"/>
    </source>
</evidence>
<protein>
    <submittedName>
        <fullName evidence="3">HIT domain-containing protein</fullName>
    </submittedName>
</protein>
<dbReference type="InterPro" id="IPR001310">
    <property type="entry name" value="Histidine_triad_HIT"/>
</dbReference>
<name>A0ABV8HY36_9ACTN</name>
<accession>A0ABV8HY36</accession>
<dbReference type="PRINTS" id="PR00332">
    <property type="entry name" value="HISTRIAD"/>
</dbReference>
<organism evidence="3 4">
    <name type="scientific">Streptomyces polygonati</name>
    <dbReference type="NCBI Taxonomy" id="1617087"/>
    <lineage>
        <taxon>Bacteria</taxon>
        <taxon>Bacillati</taxon>
        <taxon>Actinomycetota</taxon>
        <taxon>Actinomycetes</taxon>
        <taxon>Kitasatosporales</taxon>
        <taxon>Streptomycetaceae</taxon>
        <taxon>Streptomyces</taxon>
    </lineage>
</organism>
<dbReference type="SUPFAM" id="SSF54197">
    <property type="entry name" value="HIT-like"/>
    <property type="match status" value="1"/>
</dbReference>
<evidence type="ECO:0000313" key="3">
    <source>
        <dbReference type="EMBL" id="MFC4035770.1"/>
    </source>
</evidence>
<comment type="caution">
    <text evidence="3">The sequence shown here is derived from an EMBL/GenBank/DDBJ whole genome shotgun (WGS) entry which is preliminary data.</text>
</comment>
<sequence length="128" mass="13797">MTAAAPPSTSDFYCHQAIPGLTPVKVVAETEHVLAFEHTNPAHPVHVVVVPKVHTPSLVDLGGGGEELLAKVMAVVRQVAAQVEEEHGAASVTTNVGLYQESRHLHFHVYHRGESDEQILAMYGHHDG</sequence>
<dbReference type="InterPro" id="IPR036265">
    <property type="entry name" value="HIT-like_sf"/>
</dbReference>
<feature type="short sequence motif" description="Histidine triad motif" evidence="1">
    <location>
        <begin position="104"/>
        <end position="108"/>
    </location>
</feature>
<dbReference type="EMBL" id="JBHSBB010000029">
    <property type="protein sequence ID" value="MFC4035770.1"/>
    <property type="molecule type" value="Genomic_DNA"/>
</dbReference>